<evidence type="ECO:0000313" key="3">
    <source>
        <dbReference type="Proteomes" id="UP001295794"/>
    </source>
</evidence>
<organism evidence="2 3">
    <name type="scientific">Mycena citricolor</name>
    <dbReference type="NCBI Taxonomy" id="2018698"/>
    <lineage>
        <taxon>Eukaryota</taxon>
        <taxon>Fungi</taxon>
        <taxon>Dikarya</taxon>
        <taxon>Basidiomycota</taxon>
        <taxon>Agaricomycotina</taxon>
        <taxon>Agaricomycetes</taxon>
        <taxon>Agaricomycetidae</taxon>
        <taxon>Agaricales</taxon>
        <taxon>Marasmiineae</taxon>
        <taxon>Mycenaceae</taxon>
        <taxon>Mycena</taxon>
    </lineage>
</organism>
<protein>
    <submittedName>
        <fullName evidence="2">Uncharacterized protein</fullName>
    </submittedName>
</protein>
<dbReference type="AlphaFoldDB" id="A0AAD2H335"/>
<dbReference type="EMBL" id="CAVNYO010000138">
    <property type="protein sequence ID" value="CAK5269069.1"/>
    <property type="molecule type" value="Genomic_DNA"/>
</dbReference>
<evidence type="ECO:0000256" key="1">
    <source>
        <dbReference type="SAM" id="MobiDB-lite"/>
    </source>
</evidence>
<feature type="compositionally biased region" description="Polar residues" evidence="1">
    <location>
        <begin position="1"/>
        <end position="13"/>
    </location>
</feature>
<feature type="region of interest" description="Disordered" evidence="1">
    <location>
        <begin position="1"/>
        <end position="35"/>
    </location>
</feature>
<accession>A0AAD2H335</accession>
<comment type="caution">
    <text evidence="2">The sequence shown here is derived from an EMBL/GenBank/DDBJ whole genome shotgun (WGS) entry which is preliminary data.</text>
</comment>
<evidence type="ECO:0000313" key="2">
    <source>
        <dbReference type="EMBL" id="CAK5269069.1"/>
    </source>
</evidence>
<proteinExistence type="predicted"/>
<reference evidence="2" key="1">
    <citation type="submission" date="2023-11" db="EMBL/GenBank/DDBJ databases">
        <authorList>
            <person name="De Vega J J."/>
            <person name="De Vega J J."/>
        </authorList>
    </citation>
    <scope>NUCLEOTIDE SEQUENCE</scope>
</reference>
<gene>
    <name evidence="2" type="ORF">MYCIT1_LOCUS12528</name>
</gene>
<name>A0AAD2H335_9AGAR</name>
<feature type="region of interest" description="Disordered" evidence="1">
    <location>
        <begin position="175"/>
        <end position="201"/>
    </location>
</feature>
<dbReference type="Proteomes" id="UP001295794">
    <property type="component" value="Unassembled WGS sequence"/>
</dbReference>
<keyword evidence="3" id="KW-1185">Reference proteome</keyword>
<sequence length="426" mass="47631">MSQSDAESSSYEAQNELIADPGYESSTGERDNPSCAHFRRFEPVRRTIKPRLVHETRDSRAICRIMSSLDWDPEVIGYIFGISSSTVVRAVENVFYTPRDRVEEDFDRVGEEYQTHAPRPPADQMERLRAIKNANRDEEEEEPVVVPLRTKRTVTFSSRPANVEGDLASVRKRFKPTPVASSDSCSEQHTSSSSRQNSGFYGASTGTVFTSASQRADSRESFLSSLSSSPSITPPIWTQMTRDHPPVTFSPELLPPLEGFDPRKHVEVFHSKGLTSAHRLRTLALWPRDMIQETVKRMFLGAQGMSAMDIISFEIALGQMKKKSSAAEQSAILASSRLSSSPPPTLHRFLLNVMGLDLSLHQNLLIAQGIDIQTLCKMTEWDPESLRDALERMLGEGGSLLAEGQVGMVGFEVLALEWELRRTKLK</sequence>
<feature type="compositionally biased region" description="Polar residues" evidence="1">
    <location>
        <begin position="179"/>
        <end position="201"/>
    </location>
</feature>